<dbReference type="Proteomes" id="UP000285146">
    <property type="component" value="Unassembled WGS sequence"/>
</dbReference>
<evidence type="ECO:0000259" key="5">
    <source>
        <dbReference type="PROSITE" id="PS51387"/>
    </source>
</evidence>
<dbReference type="InterPro" id="IPR006094">
    <property type="entry name" value="Oxid_FAD_bind_N"/>
</dbReference>
<keyword evidence="4" id="KW-0560">Oxidoreductase</keyword>
<dbReference type="InterPro" id="IPR050416">
    <property type="entry name" value="FAD-linked_Oxidoreductase"/>
</dbReference>
<dbReference type="Pfam" id="PF01565">
    <property type="entry name" value="FAD_binding_4"/>
    <property type="match status" value="1"/>
</dbReference>
<name>A0A423W755_9PEZI</name>
<dbReference type="GO" id="GO:0016491">
    <property type="term" value="F:oxidoreductase activity"/>
    <property type="evidence" value="ECO:0007669"/>
    <property type="project" value="UniProtKB-KW"/>
</dbReference>
<evidence type="ECO:0000313" key="7">
    <source>
        <dbReference type="Proteomes" id="UP000285146"/>
    </source>
</evidence>
<evidence type="ECO:0000313" key="6">
    <source>
        <dbReference type="EMBL" id="ROV99178.1"/>
    </source>
</evidence>
<dbReference type="SUPFAM" id="SSF56176">
    <property type="entry name" value="FAD-binding/transporter-associated domain-like"/>
    <property type="match status" value="1"/>
</dbReference>
<comment type="caution">
    <text evidence="6">The sequence shown here is derived from an EMBL/GenBank/DDBJ whole genome shotgun (WGS) entry which is preliminary data.</text>
</comment>
<keyword evidence="3" id="KW-0274">FAD</keyword>
<evidence type="ECO:0000256" key="2">
    <source>
        <dbReference type="ARBA" id="ARBA00022630"/>
    </source>
</evidence>
<dbReference type="GO" id="GO:0071949">
    <property type="term" value="F:FAD binding"/>
    <property type="evidence" value="ECO:0007669"/>
    <property type="project" value="InterPro"/>
</dbReference>
<dbReference type="InterPro" id="IPR036318">
    <property type="entry name" value="FAD-bd_PCMH-like_sf"/>
</dbReference>
<dbReference type="AlphaFoldDB" id="A0A423W755"/>
<reference evidence="6 7" key="1">
    <citation type="submission" date="2015-09" db="EMBL/GenBank/DDBJ databases">
        <title>Host preference determinants of Valsa canker pathogens revealed by comparative genomics.</title>
        <authorList>
            <person name="Yin Z."/>
            <person name="Huang L."/>
        </authorList>
    </citation>
    <scope>NUCLEOTIDE SEQUENCE [LARGE SCALE GENOMIC DNA]</scope>
    <source>
        <strain evidence="6 7">SXYLt</strain>
    </source>
</reference>
<evidence type="ECO:0000256" key="4">
    <source>
        <dbReference type="ARBA" id="ARBA00023002"/>
    </source>
</evidence>
<dbReference type="InParanoid" id="A0A423W755"/>
<protein>
    <recommendedName>
        <fullName evidence="5">FAD-binding PCMH-type domain-containing protein</fullName>
    </recommendedName>
</protein>
<gene>
    <name evidence="6" type="ORF">VPNG_08188</name>
</gene>
<dbReference type="PANTHER" id="PTHR42973:SF7">
    <property type="entry name" value="FAD-BINDING PCMH-TYPE DOMAIN-CONTAINING PROTEIN"/>
    <property type="match status" value="1"/>
</dbReference>
<comment type="similarity">
    <text evidence="1">Belongs to the oxygen-dependent FAD-linked oxidoreductase family.</text>
</comment>
<evidence type="ECO:0000256" key="3">
    <source>
        <dbReference type="ARBA" id="ARBA00022827"/>
    </source>
</evidence>
<dbReference type="STRING" id="1230097.A0A423W755"/>
<keyword evidence="2" id="KW-0285">Flavoprotein</keyword>
<dbReference type="Gene3D" id="3.30.43.10">
    <property type="entry name" value="Uridine Diphospho-n-acetylenolpyruvylglucosamine Reductase, domain 2"/>
    <property type="match status" value="1"/>
</dbReference>
<dbReference type="PANTHER" id="PTHR42973">
    <property type="entry name" value="BINDING OXIDOREDUCTASE, PUTATIVE (AFU_ORTHOLOGUE AFUA_1G17690)-RELATED"/>
    <property type="match status" value="1"/>
</dbReference>
<dbReference type="EMBL" id="LKEB01000059">
    <property type="protein sequence ID" value="ROV99178.1"/>
    <property type="molecule type" value="Genomic_DNA"/>
</dbReference>
<keyword evidence="7" id="KW-1185">Reference proteome</keyword>
<feature type="domain" description="FAD-binding PCMH-type" evidence="5">
    <location>
        <begin position="39"/>
        <end position="209"/>
    </location>
</feature>
<dbReference type="Gene3D" id="3.30.465.10">
    <property type="match status" value="1"/>
</dbReference>
<organism evidence="6 7">
    <name type="scientific">Cytospora leucostoma</name>
    <dbReference type="NCBI Taxonomy" id="1230097"/>
    <lineage>
        <taxon>Eukaryota</taxon>
        <taxon>Fungi</taxon>
        <taxon>Dikarya</taxon>
        <taxon>Ascomycota</taxon>
        <taxon>Pezizomycotina</taxon>
        <taxon>Sordariomycetes</taxon>
        <taxon>Sordariomycetidae</taxon>
        <taxon>Diaporthales</taxon>
        <taxon>Cytosporaceae</taxon>
        <taxon>Cytospora</taxon>
    </lineage>
</organism>
<accession>A0A423W755</accession>
<dbReference type="InterPro" id="IPR016167">
    <property type="entry name" value="FAD-bd_PCMH_sub1"/>
</dbReference>
<dbReference type="PROSITE" id="PS51387">
    <property type="entry name" value="FAD_PCMH"/>
    <property type="match status" value="1"/>
</dbReference>
<dbReference type="OrthoDB" id="415825at2759"/>
<dbReference type="InterPro" id="IPR016166">
    <property type="entry name" value="FAD-bd_PCMH"/>
</dbReference>
<sequence length="461" mass="50573">MASLTFLSELGNSLSSDSRVIADHDSPEFAASMERWSNYGLKIPSAIIQPASEQDIVQAAQALLKASIPFVPASGGHSPFSTIDQGGVVLELNRYKGVEVDASNNRATVKGGTLMKELQVALHPHRQFAAVGNMTTVGVIPYYIGGGISAYTPFVGHGAENIISAKLVTAKGELVEVSETRNPELLWGVRGAGQFLGLVTEVTIKTSPYTLLGNDQGQRMCGTYIFPSQQADAVLAALRPIMESNEYVSAGHLLIAMAPPDFKHQALIAAPQVFCSAEEATKLFQPLADLGPIMQTLEPSTFENHSDHLAYMCAKGDFKRFTQDGLIGWNAENFHQLIELHAELVSNCPDAALTSYTLEWHTPSKAHREKDTSFGLEDISYWLNLASWYKDANNHDLVDSADKKAQAIMRRGTEEQDFISYTNTSRADPISYRYKGANRIERLKALKEQWDPTGVFTKEFL</sequence>
<evidence type="ECO:0000256" key="1">
    <source>
        <dbReference type="ARBA" id="ARBA00005466"/>
    </source>
</evidence>
<dbReference type="Gene3D" id="3.40.462.20">
    <property type="match status" value="1"/>
</dbReference>
<dbReference type="InterPro" id="IPR016169">
    <property type="entry name" value="FAD-bd_PCMH_sub2"/>
</dbReference>
<proteinExistence type="inferred from homology"/>